<feature type="transmembrane region" description="Helical" evidence="6">
    <location>
        <begin position="233"/>
        <end position="253"/>
    </location>
</feature>
<dbReference type="eggNOG" id="COG0591">
    <property type="taxonomic scope" value="Bacteria"/>
</dbReference>
<name>B3ERW2_AMOA5</name>
<dbReference type="InterPro" id="IPR006674">
    <property type="entry name" value="HD_domain"/>
</dbReference>
<keyword evidence="4 6" id="KW-1133">Transmembrane helix</keyword>
<feature type="transmembrane region" description="Helical" evidence="6">
    <location>
        <begin position="310"/>
        <end position="328"/>
    </location>
</feature>
<reference evidence="8 9" key="1">
    <citation type="journal article" date="2010" name="J. Bacteriol.">
        <title>The genome of the amoeba symbiont 'Candidatus Amoebophilus asiaticus' reveals common mechanisms for host cell interaction among amoeba-associated bacteria.</title>
        <authorList>
            <person name="Schmitz-Esser S."/>
            <person name="Tischler P."/>
            <person name="Arnold R."/>
            <person name="Montanaro J."/>
            <person name="Wagner M."/>
            <person name="Rattei T."/>
            <person name="Horn M."/>
        </authorList>
    </citation>
    <scope>NUCLEOTIDE SEQUENCE [LARGE SCALE GENOMIC DNA]</scope>
    <source>
        <strain evidence="8 9">5a2</strain>
    </source>
</reference>
<dbReference type="TCDB" id="3.A.23.6.1">
    <property type="family name" value="the type vi symbiosis/virulence secretory system (t6ss) family"/>
</dbReference>
<dbReference type="AlphaFoldDB" id="B3ERW2"/>
<feature type="transmembrane region" description="Helical" evidence="6">
    <location>
        <begin position="119"/>
        <end position="139"/>
    </location>
</feature>
<feature type="transmembrane region" description="Helical" evidence="6">
    <location>
        <begin position="605"/>
        <end position="637"/>
    </location>
</feature>
<comment type="subcellular location">
    <subcellularLocation>
        <location evidence="1">Membrane</location>
        <topology evidence="1">Multi-pass membrane protein</topology>
    </subcellularLocation>
</comment>
<dbReference type="InterPro" id="IPR003607">
    <property type="entry name" value="HD/PDEase_dom"/>
</dbReference>
<protein>
    <recommendedName>
        <fullName evidence="7">HD domain-containing protein</fullName>
    </recommendedName>
</protein>
<dbReference type="STRING" id="452471.Aasi_0563"/>
<dbReference type="Proteomes" id="UP000001227">
    <property type="component" value="Chromosome"/>
</dbReference>
<sequence length="1121" mass="125736">MDLMLKDYLDIILFTTFLLVNLIIGLIAGRRVRSLRDFSIGNKDFTTATVTSTIVATWFGGGFIFYGLQNAYTSGLQYIIPLLGSSLCLLFTGQVLAVRMGEFLNNLSVAEAMGNLFSRLVRIITAISGILGGIGYIAIQFQVIAKMLNFLLGFEGPWVTVAAASIVIIYSAFGGIRSVIITDLLQFIVFSIFIPILALVVWNHLKKPGQVAHTLVTNPVFNFKEMLGWNPKFLSALGLVLYFAIPGITPAIFQRVTISKDLRQVKDSFTYAAASSLLMVASLAWIAILLLSDNPNLESGSLVNYIITTYAYPGLKGLIAIGITAMAMSTADSYLNSSAVLAVNDILKPLQLYWKDSIKIVRVFSFVLGIFALLLALRSTDLLQLMLLSGSFYMPIVTVPLLLAIFGFRSSSRSVLIGMSAGCITVILWNKFLTHTGMQSLIPGMIANLVFYVGSHYILRQQGGWIGIRDREPLLAARQGRREAWQKFIYKVRHPQIYTYLQKNLPAYEVVYTLFAIYVIGATYASFYTIPESTVANYQKLYDIAAHSVLVMTAGFLTYPAWPPTFKAKWFITFAWPAGILYVLFIVGTILVLMSGFHEVQVMIFLINLIMTAFLLSWPLMLFVSLVGIIIGCLVFYMYCGDLYACTSSTGSGQFKVIYGILLFSSFLIALFRFKQSQTRLENKNVYLENIYKQLKDELSEILGYKETLVKELKEDELALFGTTAAAYMQQAIYRITDYVRLEVSQIKLEDLIVEIKDILKLKDFDGQSPQLSSKKYTKEESIYADADKIKQVLADSICYIHKHNLSNKTIVIALEDAMLGHSVEHMKDYTRKLKAIKITITTQELLSNTSNRVYMFDQAPSISRMAGDGDRKALLNNARIIDAHYGYAELDKEDTHIYVLPINVREVRGKVMELLRAPAVASEEEVKHPLAIQLEEELLNKTKTAKLDTNVIEKSLNTIKRYHAGVKRKSGEPFFTHPIAVALILLDYCKDQDAVIAALLHDTVEDTSLSITHIKAMFGEKVAFIVGKVTNLEDKIRRLSLEEHENIKRLINYEDERAAFVKLADRLHNMRTIEGHLSLSKQKHIANETLLFFVPLANQLGVDHVAQELEKLSLEVLAKK</sequence>
<organism evidence="8 9">
    <name type="scientific">Amoebophilus asiaticus (strain 5a2)</name>
    <dbReference type="NCBI Taxonomy" id="452471"/>
    <lineage>
        <taxon>Bacteria</taxon>
        <taxon>Pseudomonadati</taxon>
        <taxon>Bacteroidota</taxon>
        <taxon>Cytophagia</taxon>
        <taxon>Cytophagales</taxon>
        <taxon>Amoebophilaceae</taxon>
        <taxon>Candidatus Amoebophilus</taxon>
    </lineage>
</organism>
<feature type="transmembrane region" description="Helical" evidence="6">
    <location>
        <begin position="45"/>
        <end position="66"/>
    </location>
</feature>
<feature type="transmembrane region" description="Helical" evidence="6">
    <location>
        <begin position="415"/>
        <end position="433"/>
    </location>
</feature>
<feature type="transmembrane region" description="Helical" evidence="6">
    <location>
        <begin position="542"/>
        <end position="562"/>
    </location>
</feature>
<gene>
    <name evidence="8" type="ordered locus">Aasi_0563</name>
</gene>
<evidence type="ECO:0000256" key="5">
    <source>
        <dbReference type="ARBA" id="ARBA00023136"/>
    </source>
</evidence>
<dbReference type="GO" id="GO:0016020">
    <property type="term" value="C:membrane"/>
    <property type="evidence" value="ECO:0007669"/>
    <property type="project" value="UniProtKB-SubCell"/>
</dbReference>
<dbReference type="EMBL" id="CP001102">
    <property type="protein sequence ID" value="ACE05964.1"/>
    <property type="molecule type" value="Genomic_DNA"/>
</dbReference>
<evidence type="ECO:0000313" key="9">
    <source>
        <dbReference type="Proteomes" id="UP000001227"/>
    </source>
</evidence>
<feature type="transmembrane region" description="Helical" evidence="6">
    <location>
        <begin position="159"/>
        <end position="180"/>
    </location>
</feature>
<dbReference type="PANTHER" id="PTHR21262:SF31">
    <property type="entry name" value="GTP PYROPHOSPHOKINASE"/>
    <property type="match status" value="1"/>
</dbReference>
<feature type="transmembrane region" description="Helical" evidence="6">
    <location>
        <begin position="574"/>
        <end position="593"/>
    </location>
</feature>
<feature type="transmembrane region" description="Helical" evidence="6">
    <location>
        <begin position="187"/>
        <end position="205"/>
    </location>
</feature>
<feature type="transmembrane region" description="Helical" evidence="6">
    <location>
        <begin position="510"/>
        <end position="530"/>
    </location>
</feature>
<feature type="transmembrane region" description="Helical" evidence="6">
    <location>
        <begin position="360"/>
        <end position="377"/>
    </location>
</feature>
<dbReference type="SUPFAM" id="SSF109604">
    <property type="entry name" value="HD-domain/PDEase-like"/>
    <property type="match status" value="1"/>
</dbReference>
<dbReference type="HOGENOM" id="CLU_009319_0_0_10"/>
<comment type="similarity">
    <text evidence="2">Belongs to the sodium:solute symporter (SSF) (TC 2.A.21) family.</text>
</comment>
<keyword evidence="3 6" id="KW-0812">Transmembrane</keyword>
<dbReference type="Gene3D" id="1.20.1730.10">
    <property type="entry name" value="Sodium/glucose cotransporter"/>
    <property type="match status" value="1"/>
</dbReference>
<feature type="transmembrane region" description="Helical" evidence="6">
    <location>
        <begin position="383"/>
        <end position="408"/>
    </location>
</feature>
<evidence type="ECO:0000256" key="2">
    <source>
        <dbReference type="ARBA" id="ARBA00006434"/>
    </source>
</evidence>
<dbReference type="InterPro" id="IPR038377">
    <property type="entry name" value="Na/Glc_symporter_sf"/>
</dbReference>
<evidence type="ECO:0000259" key="7">
    <source>
        <dbReference type="PROSITE" id="PS51831"/>
    </source>
</evidence>
<keyword evidence="5 6" id="KW-0472">Membrane</keyword>
<evidence type="ECO:0000256" key="6">
    <source>
        <dbReference type="SAM" id="Phobius"/>
    </source>
</evidence>
<proteinExistence type="inferred from homology"/>
<feature type="transmembrane region" description="Helical" evidence="6">
    <location>
        <begin position="657"/>
        <end position="674"/>
    </location>
</feature>
<feature type="transmembrane region" description="Helical" evidence="6">
    <location>
        <begin position="12"/>
        <end position="33"/>
    </location>
</feature>
<evidence type="ECO:0000256" key="4">
    <source>
        <dbReference type="ARBA" id="ARBA00022989"/>
    </source>
</evidence>
<dbReference type="SMART" id="SM00471">
    <property type="entry name" value="HDc"/>
    <property type="match status" value="1"/>
</dbReference>
<dbReference type="Pfam" id="PF00474">
    <property type="entry name" value="SSF"/>
    <property type="match status" value="1"/>
</dbReference>
<keyword evidence="9" id="KW-1185">Reference proteome</keyword>
<evidence type="ECO:0000256" key="1">
    <source>
        <dbReference type="ARBA" id="ARBA00004141"/>
    </source>
</evidence>
<feature type="domain" description="HD" evidence="7">
    <location>
        <begin position="975"/>
        <end position="1071"/>
    </location>
</feature>
<dbReference type="KEGG" id="aas:Aasi_0563"/>
<evidence type="ECO:0000256" key="3">
    <source>
        <dbReference type="ARBA" id="ARBA00022692"/>
    </source>
</evidence>
<dbReference type="GO" id="GO:0022857">
    <property type="term" value="F:transmembrane transporter activity"/>
    <property type="evidence" value="ECO:0007669"/>
    <property type="project" value="InterPro"/>
</dbReference>
<feature type="transmembrane region" description="Helical" evidence="6">
    <location>
        <begin position="269"/>
        <end position="290"/>
    </location>
</feature>
<accession>B3ERW2</accession>
<feature type="transmembrane region" description="Helical" evidence="6">
    <location>
        <begin position="78"/>
        <end position="98"/>
    </location>
</feature>
<dbReference type="PROSITE" id="PS51831">
    <property type="entry name" value="HD"/>
    <property type="match status" value="1"/>
</dbReference>
<dbReference type="eggNOG" id="COG0317">
    <property type="taxonomic scope" value="Bacteria"/>
</dbReference>
<dbReference type="CDD" id="cd10322">
    <property type="entry name" value="SLC5sbd"/>
    <property type="match status" value="1"/>
</dbReference>
<dbReference type="PANTHER" id="PTHR21262">
    <property type="entry name" value="GUANOSINE-3',5'-BIS DIPHOSPHATE 3'-PYROPHOSPHOHYDROLASE"/>
    <property type="match status" value="1"/>
</dbReference>
<dbReference type="InterPro" id="IPR001734">
    <property type="entry name" value="Na/solute_symporter"/>
</dbReference>
<dbReference type="Pfam" id="PF13328">
    <property type="entry name" value="HD_4"/>
    <property type="match status" value="1"/>
</dbReference>
<dbReference type="CDD" id="cd00077">
    <property type="entry name" value="HDc"/>
    <property type="match status" value="1"/>
</dbReference>
<dbReference type="Gene3D" id="1.10.3210.10">
    <property type="entry name" value="Hypothetical protein af1432"/>
    <property type="match status" value="1"/>
</dbReference>
<evidence type="ECO:0000313" key="8">
    <source>
        <dbReference type="EMBL" id="ACE05964.1"/>
    </source>
</evidence>
<dbReference type="PROSITE" id="PS50283">
    <property type="entry name" value="NA_SOLUT_SYMP_3"/>
    <property type="match status" value="1"/>
</dbReference>